<dbReference type="InterPro" id="IPR000160">
    <property type="entry name" value="GGDEF_dom"/>
</dbReference>
<organism evidence="2 3">
    <name type="scientific">Clostridium grantii DSM 8605</name>
    <dbReference type="NCBI Taxonomy" id="1121316"/>
    <lineage>
        <taxon>Bacteria</taxon>
        <taxon>Bacillati</taxon>
        <taxon>Bacillota</taxon>
        <taxon>Clostridia</taxon>
        <taxon>Eubacteriales</taxon>
        <taxon>Clostridiaceae</taxon>
        <taxon>Clostridium</taxon>
    </lineage>
</organism>
<dbReference type="CDD" id="cd01949">
    <property type="entry name" value="GGDEF"/>
    <property type="match status" value="1"/>
</dbReference>
<dbReference type="InterPro" id="IPR029787">
    <property type="entry name" value="Nucleotide_cyclase"/>
</dbReference>
<dbReference type="OrthoDB" id="9805474at2"/>
<dbReference type="Gene3D" id="3.30.70.270">
    <property type="match status" value="1"/>
</dbReference>
<dbReference type="Proteomes" id="UP000184447">
    <property type="component" value="Unassembled WGS sequence"/>
</dbReference>
<dbReference type="PROSITE" id="PS50887">
    <property type="entry name" value="GGDEF"/>
    <property type="match status" value="1"/>
</dbReference>
<dbReference type="EMBL" id="FQXM01000017">
    <property type="protein sequence ID" value="SHH85943.1"/>
    <property type="molecule type" value="Genomic_DNA"/>
</dbReference>
<evidence type="ECO:0000259" key="1">
    <source>
        <dbReference type="PROSITE" id="PS50887"/>
    </source>
</evidence>
<dbReference type="FunFam" id="3.30.70.270:FF:000001">
    <property type="entry name" value="Diguanylate cyclase domain protein"/>
    <property type="match status" value="1"/>
</dbReference>
<feature type="domain" description="GGDEF" evidence="1">
    <location>
        <begin position="202"/>
        <end position="327"/>
    </location>
</feature>
<dbReference type="SUPFAM" id="SSF55785">
    <property type="entry name" value="PYP-like sensor domain (PAS domain)"/>
    <property type="match status" value="1"/>
</dbReference>
<protein>
    <submittedName>
        <fullName evidence="2">PAS domain S-box-containing protein/diguanylate cyclase (GGDEF) domain-containing protein</fullName>
    </submittedName>
</protein>
<dbReference type="Gene3D" id="3.30.450.20">
    <property type="entry name" value="PAS domain"/>
    <property type="match status" value="1"/>
</dbReference>
<accession>A0A1M5WFC3</accession>
<reference evidence="2 3" key="1">
    <citation type="submission" date="2016-11" db="EMBL/GenBank/DDBJ databases">
        <authorList>
            <person name="Jaros S."/>
            <person name="Januszkiewicz K."/>
            <person name="Wedrychowicz H."/>
        </authorList>
    </citation>
    <scope>NUCLEOTIDE SEQUENCE [LARGE SCALE GENOMIC DNA]</scope>
    <source>
        <strain evidence="2 3">DSM 8605</strain>
    </source>
</reference>
<dbReference type="AlphaFoldDB" id="A0A1M5WFC3"/>
<evidence type="ECO:0000313" key="2">
    <source>
        <dbReference type="EMBL" id="SHH85943.1"/>
    </source>
</evidence>
<dbReference type="STRING" id="1121316.SAMN02745207_02843"/>
<proteinExistence type="predicted"/>
<gene>
    <name evidence="2" type="ORF">SAMN02745207_02843</name>
</gene>
<dbReference type="RefSeq" id="WP_073339075.1">
    <property type="nucleotide sequence ID" value="NZ_FQXM01000017.1"/>
</dbReference>
<dbReference type="Pfam" id="PF00990">
    <property type="entry name" value="GGDEF"/>
    <property type="match status" value="1"/>
</dbReference>
<keyword evidence="3" id="KW-1185">Reference proteome</keyword>
<sequence>MIDKSNDICRKKLLDEEIEEKIWLLSTIIDSSPDISIFVLDKEYNYLFFNQKYKDIMKSIGRNNIEIGMNALNAIYEDEDRNKLKKSFDKSLGGEPFDTIDQYKNEKLNGFFWRNYFAPLRSKKDEVIGLTCFVLNITDRKIAEIENEKILKEKNMILKELQEKNEMLKILSETDDLTGLKNKKYILDRIEMQIAKSNRYDYVFSIIVIDIDKFKKINDNYGHLIGDEVLETLGKKIKNSLRKVDEVGRFGGEEFIVLLPHINKEDGFKVAEKIRKNIADLQWGFEVRITISSGVAQYSNETKESLINRADKKLYEAKKSGRNKTEV</sequence>
<dbReference type="InterPro" id="IPR050469">
    <property type="entry name" value="Diguanylate_Cyclase"/>
</dbReference>
<dbReference type="SUPFAM" id="SSF55073">
    <property type="entry name" value="Nucleotide cyclase"/>
    <property type="match status" value="1"/>
</dbReference>
<dbReference type="PANTHER" id="PTHR45138:SF9">
    <property type="entry name" value="DIGUANYLATE CYCLASE DGCM-RELATED"/>
    <property type="match status" value="1"/>
</dbReference>
<dbReference type="NCBIfam" id="TIGR00254">
    <property type="entry name" value="GGDEF"/>
    <property type="match status" value="1"/>
</dbReference>
<dbReference type="SMART" id="SM00267">
    <property type="entry name" value="GGDEF"/>
    <property type="match status" value="1"/>
</dbReference>
<dbReference type="InterPro" id="IPR035965">
    <property type="entry name" value="PAS-like_dom_sf"/>
</dbReference>
<dbReference type="PANTHER" id="PTHR45138">
    <property type="entry name" value="REGULATORY COMPONENTS OF SENSORY TRANSDUCTION SYSTEM"/>
    <property type="match status" value="1"/>
</dbReference>
<dbReference type="GO" id="GO:0052621">
    <property type="term" value="F:diguanylate cyclase activity"/>
    <property type="evidence" value="ECO:0007669"/>
    <property type="project" value="TreeGrafter"/>
</dbReference>
<dbReference type="InterPro" id="IPR043128">
    <property type="entry name" value="Rev_trsase/Diguanyl_cyclase"/>
</dbReference>
<name>A0A1M5WFC3_9CLOT</name>
<evidence type="ECO:0000313" key="3">
    <source>
        <dbReference type="Proteomes" id="UP000184447"/>
    </source>
</evidence>